<protein>
    <submittedName>
        <fullName evidence="1">Uncharacterized protein</fullName>
    </submittedName>
</protein>
<accession>A0A366ENP9</accession>
<comment type="caution">
    <text evidence="1">The sequence shown here is derived from an EMBL/GenBank/DDBJ whole genome shotgun (WGS) entry which is preliminary data.</text>
</comment>
<dbReference type="EMBL" id="QNRK01000046">
    <property type="protein sequence ID" value="RBP03119.1"/>
    <property type="molecule type" value="Genomic_DNA"/>
</dbReference>
<gene>
    <name evidence="1" type="ORF">DFR50_14643</name>
</gene>
<dbReference type="AlphaFoldDB" id="A0A366ENP9"/>
<evidence type="ECO:0000313" key="2">
    <source>
        <dbReference type="Proteomes" id="UP000253529"/>
    </source>
</evidence>
<proteinExistence type="predicted"/>
<organism evidence="1 2">
    <name type="scientific">Roseiarcus fermentans</name>
    <dbReference type="NCBI Taxonomy" id="1473586"/>
    <lineage>
        <taxon>Bacteria</taxon>
        <taxon>Pseudomonadati</taxon>
        <taxon>Pseudomonadota</taxon>
        <taxon>Alphaproteobacteria</taxon>
        <taxon>Hyphomicrobiales</taxon>
        <taxon>Roseiarcaceae</taxon>
        <taxon>Roseiarcus</taxon>
    </lineage>
</organism>
<dbReference type="Proteomes" id="UP000253529">
    <property type="component" value="Unassembled WGS sequence"/>
</dbReference>
<sequence>MNVKHTYEGESGNESLQEAIEAALRMLAADLNQGGVRDASASWAISEISGTHGGLAGSRSIKVTIASERTPPWGA</sequence>
<name>A0A366ENP9_9HYPH</name>
<dbReference type="RefSeq" id="WP_147262958.1">
    <property type="nucleotide sequence ID" value="NZ_QNRK01000046.1"/>
</dbReference>
<evidence type="ECO:0000313" key="1">
    <source>
        <dbReference type="EMBL" id="RBP03119.1"/>
    </source>
</evidence>
<keyword evidence="2" id="KW-1185">Reference proteome</keyword>
<reference evidence="1 2" key="1">
    <citation type="submission" date="2018-06" db="EMBL/GenBank/DDBJ databases">
        <title>Genomic Encyclopedia of Type Strains, Phase IV (KMG-IV): sequencing the most valuable type-strain genomes for metagenomic binning, comparative biology and taxonomic classification.</title>
        <authorList>
            <person name="Goeker M."/>
        </authorList>
    </citation>
    <scope>NUCLEOTIDE SEQUENCE [LARGE SCALE GENOMIC DNA]</scope>
    <source>
        <strain evidence="1 2">DSM 24875</strain>
    </source>
</reference>